<reference evidence="1 2" key="1">
    <citation type="submission" date="2022-12" db="EMBL/GenBank/DDBJ databases">
        <title>Chromosome-level genome of Tegillarca granosa.</title>
        <authorList>
            <person name="Kim J."/>
        </authorList>
    </citation>
    <scope>NUCLEOTIDE SEQUENCE [LARGE SCALE GENOMIC DNA]</scope>
    <source>
        <strain evidence="1">Teg-2019</strain>
        <tissue evidence="1">Adductor muscle</tissue>
    </source>
</reference>
<protein>
    <submittedName>
        <fullName evidence="1">Uncharacterized protein</fullName>
    </submittedName>
</protein>
<comment type="caution">
    <text evidence="1">The sequence shown here is derived from an EMBL/GenBank/DDBJ whole genome shotgun (WGS) entry which is preliminary data.</text>
</comment>
<proteinExistence type="predicted"/>
<organism evidence="1 2">
    <name type="scientific">Tegillarca granosa</name>
    <name type="common">Malaysian cockle</name>
    <name type="synonym">Anadara granosa</name>
    <dbReference type="NCBI Taxonomy" id="220873"/>
    <lineage>
        <taxon>Eukaryota</taxon>
        <taxon>Metazoa</taxon>
        <taxon>Spiralia</taxon>
        <taxon>Lophotrochozoa</taxon>
        <taxon>Mollusca</taxon>
        <taxon>Bivalvia</taxon>
        <taxon>Autobranchia</taxon>
        <taxon>Pteriomorphia</taxon>
        <taxon>Arcoida</taxon>
        <taxon>Arcoidea</taxon>
        <taxon>Arcidae</taxon>
        <taxon>Tegillarca</taxon>
    </lineage>
</organism>
<dbReference type="EMBL" id="JARBDR010000921">
    <property type="protein sequence ID" value="KAJ8299420.1"/>
    <property type="molecule type" value="Genomic_DNA"/>
</dbReference>
<gene>
    <name evidence="1" type="ORF">KUTeg_023480</name>
</gene>
<evidence type="ECO:0000313" key="1">
    <source>
        <dbReference type="EMBL" id="KAJ8299420.1"/>
    </source>
</evidence>
<dbReference type="Proteomes" id="UP001217089">
    <property type="component" value="Unassembled WGS sequence"/>
</dbReference>
<keyword evidence="2" id="KW-1185">Reference proteome</keyword>
<evidence type="ECO:0000313" key="2">
    <source>
        <dbReference type="Proteomes" id="UP001217089"/>
    </source>
</evidence>
<accession>A0ABQ9E2R0</accession>
<sequence>MTQLEQRLQEELPNLNQLMQQCQHKQKDGNIEIVKFVTEVTQKLDKYRPIIPPNPGSSPDLITRHVNDQELTHLFGELAMETTPQVNPPLPPKRNNSPASPAIDVRIISSFTRNKTRVATVGIDKACLWYLDGTDISLVKSNGKVIQDINTDFNMYDAAVSKSGDLLVTEWRGKKVKKFIGNNTFTNIYAAEYGYKTLGITVTEKGMFWLGCIRRRTAR</sequence>
<name>A0ABQ9E2R0_TEGGR</name>